<feature type="transmembrane region" description="Helical" evidence="4">
    <location>
        <begin position="59"/>
        <end position="82"/>
    </location>
</feature>
<dbReference type="PROSITE" id="PS50297">
    <property type="entry name" value="ANK_REP_REGION"/>
    <property type="match status" value="2"/>
</dbReference>
<sequence length="256" mass="27894">MRTVGELNSALSIGKTKIEDEGWFRVQNAGQNGKERLEFVGNSKEKTTGPLTSLFSSPLLVAISSLGILLLIFLLVALGLWIHRLVSVERSRRCKSQKDGDDLEDERSPVASCHLLDMHTRHAVVRGDMAALVSAIKSDNMAIFLRDQTERTALHLAAKAGQVGSIRLLCNSGADPSAMDKRRMTPLHLAALEGKAACVKVLLEFSANPLTEDMNGMTAYQLAQAARNDDCASLLQLASITAEKEKKKFFTKGSFP</sequence>
<keyword evidence="2 3" id="KW-0040">ANK repeat</keyword>
<gene>
    <name evidence="5" type="ORF">DSPE1174_LOCUS2700</name>
</gene>
<evidence type="ECO:0000256" key="3">
    <source>
        <dbReference type="PROSITE-ProRule" id="PRU00023"/>
    </source>
</evidence>
<feature type="repeat" description="ANK" evidence="3">
    <location>
        <begin position="149"/>
        <end position="181"/>
    </location>
</feature>
<name>A0A7S2ATA8_9STRA</name>
<dbReference type="Gene3D" id="1.25.40.20">
    <property type="entry name" value="Ankyrin repeat-containing domain"/>
    <property type="match status" value="2"/>
</dbReference>
<keyword evidence="1" id="KW-0677">Repeat</keyword>
<dbReference type="PROSITE" id="PS50088">
    <property type="entry name" value="ANK_REPEAT"/>
    <property type="match status" value="2"/>
</dbReference>
<protein>
    <submittedName>
        <fullName evidence="5">Uncharacterized protein</fullName>
    </submittedName>
</protein>
<accession>A0A7S2ATA8</accession>
<dbReference type="PANTHER" id="PTHR24201:SF15">
    <property type="entry name" value="ANKYRIN REPEAT DOMAIN-CONTAINING PROTEIN 66"/>
    <property type="match status" value="1"/>
</dbReference>
<dbReference type="InterPro" id="IPR002110">
    <property type="entry name" value="Ankyrin_rpt"/>
</dbReference>
<evidence type="ECO:0000256" key="2">
    <source>
        <dbReference type="ARBA" id="ARBA00023043"/>
    </source>
</evidence>
<keyword evidence="4" id="KW-1133">Transmembrane helix</keyword>
<organism evidence="5">
    <name type="scientific">Octactis speculum</name>
    <dbReference type="NCBI Taxonomy" id="3111310"/>
    <lineage>
        <taxon>Eukaryota</taxon>
        <taxon>Sar</taxon>
        <taxon>Stramenopiles</taxon>
        <taxon>Ochrophyta</taxon>
        <taxon>Dictyochophyceae</taxon>
        <taxon>Dictyochales</taxon>
        <taxon>Dictyochaceae</taxon>
        <taxon>Octactis</taxon>
    </lineage>
</organism>
<dbReference type="SMART" id="SM00248">
    <property type="entry name" value="ANK"/>
    <property type="match status" value="2"/>
</dbReference>
<evidence type="ECO:0000256" key="4">
    <source>
        <dbReference type="SAM" id="Phobius"/>
    </source>
</evidence>
<evidence type="ECO:0000313" key="5">
    <source>
        <dbReference type="EMBL" id="CAD9375847.1"/>
    </source>
</evidence>
<dbReference type="AlphaFoldDB" id="A0A7S2ATA8"/>
<dbReference type="PANTHER" id="PTHR24201">
    <property type="entry name" value="ANK_REP_REGION DOMAIN-CONTAINING PROTEIN"/>
    <property type="match status" value="1"/>
</dbReference>
<dbReference type="InterPro" id="IPR050776">
    <property type="entry name" value="Ank_Repeat/CDKN_Inhibitor"/>
</dbReference>
<dbReference type="EMBL" id="HBGS01005250">
    <property type="protein sequence ID" value="CAD9375847.1"/>
    <property type="molecule type" value="Transcribed_RNA"/>
</dbReference>
<evidence type="ECO:0000256" key="1">
    <source>
        <dbReference type="ARBA" id="ARBA00022737"/>
    </source>
</evidence>
<reference evidence="5" key="1">
    <citation type="submission" date="2021-01" db="EMBL/GenBank/DDBJ databases">
        <authorList>
            <person name="Corre E."/>
            <person name="Pelletier E."/>
            <person name="Niang G."/>
            <person name="Scheremetjew M."/>
            <person name="Finn R."/>
            <person name="Kale V."/>
            <person name="Holt S."/>
            <person name="Cochrane G."/>
            <person name="Meng A."/>
            <person name="Brown T."/>
            <person name="Cohen L."/>
        </authorList>
    </citation>
    <scope>NUCLEOTIDE SEQUENCE</scope>
    <source>
        <strain evidence="5">CCMP1381</strain>
    </source>
</reference>
<dbReference type="Pfam" id="PF12796">
    <property type="entry name" value="Ank_2"/>
    <property type="match status" value="1"/>
</dbReference>
<feature type="repeat" description="ANK" evidence="3">
    <location>
        <begin position="182"/>
        <end position="214"/>
    </location>
</feature>
<dbReference type="InterPro" id="IPR036770">
    <property type="entry name" value="Ankyrin_rpt-contain_sf"/>
</dbReference>
<dbReference type="SUPFAM" id="SSF48403">
    <property type="entry name" value="Ankyrin repeat"/>
    <property type="match status" value="1"/>
</dbReference>
<keyword evidence="4" id="KW-0472">Membrane</keyword>
<keyword evidence="4" id="KW-0812">Transmembrane</keyword>
<proteinExistence type="predicted"/>